<organism evidence="3 4">
    <name type="scientific">Massilia mucilaginosa</name>
    <dbReference type="NCBI Taxonomy" id="2609282"/>
    <lineage>
        <taxon>Bacteria</taxon>
        <taxon>Pseudomonadati</taxon>
        <taxon>Pseudomonadota</taxon>
        <taxon>Betaproteobacteria</taxon>
        <taxon>Burkholderiales</taxon>
        <taxon>Oxalobacteraceae</taxon>
        <taxon>Telluria group</taxon>
        <taxon>Massilia</taxon>
    </lineage>
</organism>
<reference evidence="3 4" key="1">
    <citation type="submission" date="2019-10" db="EMBL/GenBank/DDBJ databases">
        <title>Taxonomy of Antarctic Massilia spp.: description of Massilia rubra sp. nov., Massilia aquatica sp. nov., Massilia mucilaginosa sp. nov., Massilia frigida sp. nov. isolated from streams, lakes and regoliths.</title>
        <authorList>
            <person name="Holochova P."/>
            <person name="Sedlacek I."/>
            <person name="Kralova S."/>
            <person name="Maslanova I."/>
            <person name="Busse H.-J."/>
            <person name="Stankova E."/>
            <person name="Vrbovska V."/>
            <person name="Kovarovic V."/>
            <person name="Bartak M."/>
            <person name="Svec P."/>
            <person name="Pantucek R."/>
        </authorList>
    </citation>
    <scope>NUCLEOTIDE SEQUENCE [LARGE SCALE GENOMIC DNA]</scope>
    <source>
        <strain evidence="3 4">CCM 8733</strain>
    </source>
</reference>
<feature type="region of interest" description="Disordered" evidence="1">
    <location>
        <begin position="1"/>
        <end position="29"/>
    </location>
</feature>
<keyword evidence="2" id="KW-0472">Membrane</keyword>
<evidence type="ECO:0000256" key="2">
    <source>
        <dbReference type="SAM" id="Phobius"/>
    </source>
</evidence>
<proteinExistence type="predicted"/>
<evidence type="ECO:0000313" key="3">
    <source>
        <dbReference type="EMBL" id="NHZ91937.1"/>
    </source>
</evidence>
<dbReference type="EMBL" id="WHJH01000037">
    <property type="protein sequence ID" value="NHZ91937.1"/>
    <property type="molecule type" value="Genomic_DNA"/>
</dbReference>
<evidence type="ECO:0000256" key="1">
    <source>
        <dbReference type="SAM" id="MobiDB-lite"/>
    </source>
</evidence>
<sequence length="76" mass="9006">MPRNVRPNAAELLDDHAGQANPALQQERKDMVGLERRRNLRIRRRLFLLVSFSSLFDFHILTFSTSISTRFRPFYD</sequence>
<keyword evidence="2" id="KW-1133">Transmembrane helix</keyword>
<evidence type="ECO:0000313" key="4">
    <source>
        <dbReference type="Proteomes" id="UP000609726"/>
    </source>
</evidence>
<accession>A0ABX0NYJ9</accession>
<gene>
    <name evidence="3" type="ORF">F2P45_23445</name>
</gene>
<protein>
    <submittedName>
        <fullName evidence="3">Uncharacterized protein</fullName>
    </submittedName>
</protein>
<name>A0ABX0NYJ9_9BURK</name>
<dbReference type="Proteomes" id="UP000609726">
    <property type="component" value="Unassembled WGS sequence"/>
</dbReference>
<keyword evidence="2" id="KW-0812">Transmembrane</keyword>
<keyword evidence="4" id="KW-1185">Reference proteome</keyword>
<comment type="caution">
    <text evidence="3">The sequence shown here is derived from an EMBL/GenBank/DDBJ whole genome shotgun (WGS) entry which is preliminary data.</text>
</comment>
<dbReference type="RefSeq" id="WP_166880433.1">
    <property type="nucleotide sequence ID" value="NZ_WHJH01000037.1"/>
</dbReference>
<feature type="transmembrane region" description="Helical" evidence="2">
    <location>
        <begin position="46"/>
        <end position="67"/>
    </location>
</feature>